<dbReference type="SUPFAM" id="SSF47661">
    <property type="entry name" value="t-snare proteins"/>
    <property type="match status" value="1"/>
</dbReference>
<dbReference type="EMBL" id="GBBK01003450">
    <property type="protein sequence ID" value="JAC21032.1"/>
    <property type="molecule type" value="mRNA"/>
</dbReference>
<evidence type="ECO:0000256" key="11">
    <source>
        <dbReference type="SAM" id="Phobius"/>
    </source>
</evidence>
<organism evidence="13">
    <name type="scientific">Amblyomma cajennense</name>
    <name type="common">Cayenne tick</name>
    <name type="synonym">Acarus cajennensis</name>
    <dbReference type="NCBI Taxonomy" id="34607"/>
    <lineage>
        <taxon>Eukaryota</taxon>
        <taxon>Metazoa</taxon>
        <taxon>Ecdysozoa</taxon>
        <taxon>Arthropoda</taxon>
        <taxon>Chelicerata</taxon>
        <taxon>Arachnida</taxon>
        <taxon>Acari</taxon>
        <taxon>Parasitiformes</taxon>
        <taxon>Ixodida</taxon>
        <taxon>Ixodoidea</taxon>
        <taxon>Ixodidae</taxon>
        <taxon>Amblyomminae</taxon>
        <taxon>Amblyomma</taxon>
    </lineage>
</organism>
<dbReference type="Gene3D" id="1.20.5.110">
    <property type="match status" value="1"/>
</dbReference>
<evidence type="ECO:0000256" key="3">
    <source>
        <dbReference type="ARBA" id="ARBA00022692"/>
    </source>
</evidence>
<dbReference type="GO" id="GO:0006886">
    <property type="term" value="P:intracellular protein transport"/>
    <property type="evidence" value="ECO:0007669"/>
    <property type="project" value="InterPro"/>
</dbReference>
<keyword evidence="5 11" id="KW-1133">Transmembrane helix</keyword>
<evidence type="ECO:0000256" key="7">
    <source>
        <dbReference type="ARBA" id="ARBA00023054"/>
    </source>
</evidence>
<dbReference type="Gene3D" id="1.20.58.90">
    <property type="match status" value="1"/>
</dbReference>
<feature type="domain" description="T-SNARE coiled-coil homology" evidence="12">
    <location>
        <begin position="155"/>
        <end position="217"/>
    </location>
</feature>
<dbReference type="PROSITE" id="PS50192">
    <property type="entry name" value="T_SNARE"/>
    <property type="match status" value="1"/>
</dbReference>
<evidence type="ECO:0000256" key="10">
    <source>
        <dbReference type="SAM" id="Coils"/>
    </source>
</evidence>
<comment type="similarity">
    <text evidence="1">Belongs to the syntaxin family.</text>
</comment>
<keyword evidence="7 10" id="KW-0175">Coiled coil</keyword>
<proteinExistence type="evidence at transcript level"/>
<reference evidence="13" key="1">
    <citation type="submission" date="2014-03" db="EMBL/GenBank/DDBJ databases">
        <title>The sialotranscriptome of Amblyomma triste, Amblyomma parvum and Amblyomma cajennense ticks, uncovered by 454-based RNA-seq.</title>
        <authorList>
            <person name="Garcia G.R."/>
            <person name="Gardinassi L.G."/>
            <person name="Ribeiro J.M."/>
            <person name="Anatriello E."/>
            <person name="Ferreira B.R."/>
            <person name="Moreira H.N."/>
            <person name="Mafra C."/>
            <person name="Olegario M.M."/>
            <person name="Szabo P.J."/>
            <person name="Miranda-Santos I.K."/>
            <person name="Maruyama S.R."/>
        </authorList>
    </citation>
    <scope>NUCLEOTIDE SEQUENCE</scope>
    <source>
        <strain evidence="13">Uberlandia</strain>
        <tissue evidence="13">Salivary glands</tissue>
    </source>
</reference>
<accession>A0A023FHV7</accession>
<dbReference type="SUPFAM" id="SSF58038">
    <property type="entry name" value="SNARE fusion complex"/>
    <property type="match status" value="1"/>
</dbReference>
<dbReference type="CDD" id="cd21443">
    <property type="entry name" value="SNARE_NTD_STX6_STX10"/>
    <property type="match status" value="1"/>
</dbReference>
<feature type="transmembrane region" description="Helical" evidence="11">
    <location>
        <begin position="227"/>
        <end position="246"/>
    </location>
</feature>
<evidence type="ECO:0000256" key="1">
    <source>
        <dbReference type="ARBA" id="ARBA00009063"/>
    </source>
</evidence>
<evidence type="ECO:0000256" key="2">
    <source>
        <dbReference type="ARBA" id="ARBA00022448"/>
    </source>
</evidence>
<evidence type="ECO:0000259" key="12">
    <source>
        <dbReference type="PROSITE" id="PS50192"/>
    </source>
</evidence>
<dbReference type="PANTHER" id="PTHR12791">
    <property type="entry name" value="GOLGI SNARE BET1-RELATED"/>
    <property type="match status" value="1"/>
</dbReference>
<dbReference type="Pfam" id="PF09177">
    <property type="entry name" value="STX6_10_61_N"/>
    <property type="match status" value="1"/>
</dbReference>
<keyword evidence="4" id="KW-0653">Protein transport</keyword>
<dbReference type="CDD" id="cd15851">
    <property type="entry name" value="SNARE_Syntaxin6"/>
    <property type="match status" value="1"/>
</dbReference>
<dbReference type="GO" id="GO:0005484">
    <property type="term" value="F:SNAP receptor activity"/>
    <property type="evidence" value="ECO:0007669"/>
    <property type="project" value="InterPro"/>
</dbReference>
<dbReference type="Pfam" id="PF05739">
    <property type="entry name" value="SNARE"/>
    <property type="match status" value="1"/>
</dbReference>
<dbReference type="GO" id="GO:0048193">
    <property type="term" value="P:Golgi vesicle transport"/>
    <property type="evidence" value="ECO:0007669"/>
    <property type="project" value="InterPro"/>
</dbReference>
<evidence type="ECO:0000256" key="9">
    <source>
        <dbReference type="ARBA" id="ARBA00037801"/>
    </source>
</evidence>
<dbReference type="InterPro" id="IPR010989">
    <property type="entry name" value="SNARE"/>
</dbReference>
<protein>
    <submittedName>
        <fullName evidence="13">Putative syntaxin 6</fullName>
    </submittedName>
</protein>
<name>A0A023FHV7_AMBCJ</name>
<evidence type="ECO:0000256" key="4">
    <source>
        <dbReference type="ARBA" id="ARBA00022927"/>
    </source>
</evidence>
<sequence>MSLEDPFFVVKDEIVKAIANNKTLFERWNQYQDPSSLPSKEDIDWTTSELRKGLRSIEWDLEDLEETVAIVEKNPKKFKIDEKEIKSRKAFIEQSRNEVKCMKEAILESKAKNKRMRPSSMELFNSSRTAKYTSLRNEVESPVRRLLDHTQQQQQELMVAQDDELEGIQTSVGTLKSMSKQIGNELDEQSVMLDDLGHDMDNAESKIDGALKKMAKVLHMSNDRRQWMAIGALSGVMVVVVALFFLL</sequence>
<dbReference type="FunFam" id="1.20.5.110:FF:000006">
    <property type="entry name" value="Syntaxin 6"/>
    <property type="match status" value="1"/>
</dbReference>
<dbReference type="GO" id="GO:0005802">
    <property type="term" value="C:trans-Golgi network"/>
    <property type="evidence" value="ECO:0007669"/>
    <property type="project" value="UniProtKB-ARBA"/>
</dbReference>
<keyword evidence="8 11" id="KW-0472">Membrane</keyword>
<dbReference type="AlphaFoldDB" id="A0A023FHV7"/>
<dbReference type="InterPro" id="IPR006012">
    <property type="entry name" value="Syntaxin/epimorphin_CS"/>
</dbReference>
<evidence type="ECO:0000313" key="13">
    <source>
        <dbReference type="EMBL" id="JAC21032.1"/>
    </source>
</evidence>
<dbReference type="PROSITE" id="PS00914">
    <property type="entry name" value="SYNTAXIN"/>
    <property type="match status" value="1"/>
</dbReference>
<keyword evidence="6" id="KW-0333">Golgi apparatus</keyword>
<dbReference type="GO" id="GO:0031090">
    <property type="term" value="C:organelle membrane"/>
    <property type="evidence" value="ECO:0007669"/>
    <property type="project" value="UniProtKB-ARBA"/>
</dbReference>
<keyword evidence="2" id="KW-0813">Transport</keyword>
<comment type="subcellular location">
    <subcellularLocation>
        <location evidence="9">Golgi apparatus</location>
        <location evidence="9">trans-Golgi network membrane</location>
        <topology evidence="9">Single-pass type IV membrane protein</topology>
    </subcellularLocation>
</comment>
<evidence type="ECO:0000256" key="6">
    <source>
        <dbReference type="ARBA" id="ARBA00023034"/>
    </source>
</evidence>
<feature type="coiled-coil region" evidence="10">
    <location>
        <begin position="54"/>
        <end position="112"/>
    </location>
</feature>
<evidence type="ECO:0000256" key="8">
    <source>
        <dbReference type="ARBA" id="ARBA00023136"/>
    </source>
</evidence>
<dbReference type="InterPro" id="IPR000727">
    <property type="entry name" value="T_SNARE_dom"/>
</dbReference>
<dbReference type="FunFam" id="1.20.58.90:FF:000004">
    <property type="entry name" value="Syntaxin 10"/>
    <property type="match status" value="1"/>
</dbReference>
<keyword evidence="3 11" id="KW-0812">Transmembrane</keyword>
<dbReference type="SMART" id="SM00397">
    <property type="entry name" value="t_SNARE"/>
    <property type="match status" value="1"/>
</dbReference>
<evidence type="ECO:0000256" key="5">
    <source>
        <dbReference type="ARBA" id="ARBA00022989"/>
    </source>
</evidence>
<dbReference type="InterPro" id="IPR015260">
    <property type="entry name" value="Syntaxin-6/10/61_N"/>
</dbReference>